<evidence type="ECO:0000313" key="11">
    <source>
        <dbReference type="Proteomes" id="UP001320420"/>
    </source>
</evidence>
<dbReference type="InterPro" id="IPR008672">
    <property type="entry name" value="Mad1"/>
</dbReference>
<keyword evidence="5" id="KW-0498">Mitosis</keyword>
<dbReference type="GO" id="GO:0072686">
    <property type="term" value="C:mitotic spindle"/>
    <property type="evidence" value="ECO:0007669"/>
    <property type="project" value="TreeGrafter"/>
</dbReference>
<dbReference type="AlphaFoldDB" id="A0AAN9URR8"/>
<proteinExistence type="inferred from homology"/>
<accession>A0AAN9URR8</accession>
<dbReference type="Gene3D" id="6.10.250.90">
    <property type="match status" value="1"/>
</dbReference>
<dbReference type="PANTHER" id="PTHR23168:SF0">
    <property type="entry name" value="MITOTIC SPINDLE ASSEMBLY CHECKPOINT PROTEIN MAD1"/>
    <property type="match status" value="1"/>
</dbReference>
<evidence type="ECO:0000256" key="9">
    <source>
        <dbReference type="SAM" id="MobiDB-lite"/>
    </source>
</evidence>
<dbReference type="PANTHER" id="PTHR23168">
    <property type="entry name" value="MITOTIC SPINDLE ASSEMBLY CHECKPOINT PROTEIN MAD1 MITOTIC ARREST DEFICIENT-LIKE PROTEIN 1"/>
    <property type="match status" value="1"/>
</dbReference>
<dbReference type="Pfam" id="PF05557">
    <property type="entry name" value="MAD"/>
    <property type="match status" value="1"/>
</dbReference>
<comment type="similarity">
    <text evidence="2">Belongs to the MAD1 family.</text>
</comment>
<feature type="compositionally biased region" description="Low complexity" evidence="9">
    <location>
        <begin position="521"/>
        <end position="538"/>
    </location>
</feature>
<dbReference type="GO" id="GO:0051301">
    <property type="term" value="P:cell division"/>
    <property type="evidence" value="ECO:0007669"/>
    <property type="project" value="UniProtKB-KW"/>
</dbReference>
<feature type="compositionally biased region" description="Low complexity" evidence="9">
    <location>
        <begin position="16"/>
        <end position="26"/>
    </location>
</feature>
<organism evidence="10 11">
    <name type="scientific">Diatrype stigma</name>
    <dbReference type="NCBI Taxonomy" id="117547"/>
    <lineage>
        <taxon>Eukaryota</taxon>
        <taxon>Fungi</taxon>
        <taxon>Dikarya</taxon>
        <taxon>Ascomycota</taxon>
        <taxon>Pezizomycotina</taxon>
        <taxon>Sordariomycetes</taxon>
        <taxon>Xylariomycetidae</taxon>
        <taxon>Xylariales</taxon>
        <taxon>Diatrypaceae</taxon>
        <taxon>Diatrype</taxon>
    </lineage>
</organism>
<protein>
    <recommendedName>
        <fullName evidence="3">Spindle assembly checkpoint component MAD1</fullName>
    </recommendedName>
</protein>
<comment type="subcellular location">
    <subcellularLocation>
        <location evidence="1">Nucleus</location>
    </subcellularLocation>
</comment>
<dbReference type="GO" id="GO:0000776">
    <property type="term" value="C:kinetochore"/>
    <property type="evidence" value="ECO:0007669"/>
    <property type="project" value="TreeGrafter"/>
</dbReference>
<dbReference type="GO" id="GO:0005635">
    <property type="term" value="C:nuclear envelope"/>
    <property type="evidence" value="ECO:0007669"/>
    <property type="project" value="TreeGrafter"/>
</dbReference>
<feature type="region of interest" description="Disordered" evidence="9">
    <location>
        <begin position="798"/>
        <end position="817"/>
    </location>
</feature>
<feature type="region of interest" description="Disordered" evidence="9">
    <location>
        <begin position="1"/>
        <end position="106"/>
    </location>
</feature>
<keyword evidence="8" id="KW-0175">Coiled coil</keyword>
<evidence type="ECO:0000256" key="5">
    <source>
        <dbReference type="ARBA" id="ARBA00022776"/>
    </source>
</evidence>
<evidence type="ECO:0000256" key="8">
    <source>
        <dbReference type="SAM" id="Coils"/>
    </source>
</evidence>
<feature type="compositionally biased region" description="Polar residues" evidence="9">
    <location>
        <begin position="1"/>
        <end position="15"/>
    </location>
</feature>
<feature type="compositionally biased region" description="Low complexity" evidence="9">
    <location>
        <begin position="798"/>
        <end position="810"/>
    </location>
</feature>
<evidence type="ECO:0000256" key="3">
    <source>
        <dbReference type="ARBA" id="ARBA00022019"/>
    </source>
</evidence>
<dbReference type="Proteomes" id="UP001320420">
    <property type="component" value="Unassembled WGS sequence"/>
</dbReference>
<feature type="coiled-coil region" evidence="8">
    <location>
        <begin position="415"/>
        <end position="442"/>
    </location>
</feature>
<dbReference type="SUPFAM" id="SSF75704">
    <property type="entry name" value="Mitotic arrest deficient-like 1, Mad1"/>
    <property type="match status" value="1"/>
</dbReference>
<dbReference type="GO" id="GO:0051315">
    <property type="term" value="P:attachment of mitotic spindle microtubules to kinetochore"/>
    <property type="evidence" value="ECO:0007669"/>
    <property type="project" value="TreeGrafter"/>
</dbReference>
<evidence type="ECO:0000256" key="7">
    <source>
        <dbReference type="ARBA" id="ARBA00023306"/>
    </source>
</evidence>
<dbReference type="Gene3D" id="1.20.5.170">
    <property type="match status" value="1"/>
</dbReference>
<sequence>MGQSSPNNKTPTSANRRGSMNGSFRMSGGGSMFQRGNDPLRKSRVSSFRASQSSYNVIPSGETPPITSHHARQPSQQSAGAESMRAASRESSKENLAPPDAEEYETQRKRIEELKAEVSTLQYRIQNDEQEKEMAVLQHENELREVRRKAEEDFKQMQTAEGDRSNTLRQYERIVSELNEVKERSTEEKAALEKKTRDADDEARLLREQLEDISAAKEEGERMNQKRLNDLETQVLSMQQTIQDFEQIHHARELLLQQAQEQLSDRDRHIGDLEADVLRLKAQTGDAETIAVIRRELTDQVQHIRSLEARNAKQHAELNHLRQIHRAVEVVEEEKRSLQRKLETAQSLETELDEERIQRQRLEDERLAWTAYLQSEAGDGMMEFDSPEAVARALVQERYTSASLMERLGEVQPQVAERDEIIRSLEQDKNSLNAQIEKLKTSPAPVSAGKVQARLERQRLLAVKEVEYLRAQLKTFDTEDDTFDTGKYDQNRVERISELEKLVDQYKEEVQALHKELAAAESNASASASEPLASAGAGTKRARPHDENDENESEQLGELNRKRRKLADDLAKLQAEHKLLQKEHKVAKERLAAASAASKTRVLALRSNPTSDFEAVQRKTLEALKKENRDLLATLQQKTGGRGSSGGGSARSASAASAVATIPASQLAAARREVDEARAATASAEKRARRLKEVWALKSQEFKEAIFSTLGWTVTFIPNGKMRVESVFCPSPDSDDGEHENSIVFDGERGTMKVSGGPQSPFARRIADQIQFWVRDKGCIPGFLAALTLEFYEEQQHQNQSQGQDQTQTQNLVVGGR</sequence>
<dbReference type="GO" id="GO:0007094">
    <property type="term" value="P:mitotic spindle assembly checkpoint signaling"/>
    <property type="evidence" value="ECO:0007669"/>
    <property type="project" value="InterPro"/>
</dbReference>
<keyword evidence="11" id="KW-1185">Reference proteome</keyword>
<evidence type="ECO:0000256" key="6">
    <source>
        <dbReference type="ARBA" id="ARBA00023242"/>
    </source>
</evidence>
<evidence type="ECO:0000256" key="4">
    <source>
        <dbReference type="ARBA" id="ARBA00022618"/>
    </source>
</evidence>
<feature type="coiled-coil region" evidence="8">
    <location>
        <begin position="304"/>
        <end position="365"/>
    </location>
</feature>
<feature type="compositionally biased region" description="Low complexity" evidence="9">
    <location>
        <begin position="45"/>
        <end position="54"/>
    </location>
</feature>
<dbReference type="EMBL" id="JAKJXP020000042">
    <property type="protein sequence ID" value="KAK7752071.1"/>
    <property type="molecule type" value="Genomic_DNA"/>
</dbReference>
<keyword evidence="4" id="KW-0132">Cell division</keyword>
<gene>
    <name evidence="10" type="primary">MAD1</name>
    <name evidence="10" type="ORF">SLS62_006037</name>
</gene>
<reference evidence="10 11" key="1">
    <citation type="submission" date="2024-02" db="EMBL/GenBank/DDBJ databases">
        <title>De novo assembly and annotation of 12 fungi associated with fruit tree decline syndrome in Ontario, Canada.</title>
        <authorList>
            <person name="Sulman M."/>
            <person name="Ellouze W."/>
            <person name="Ilyukhin E."/>
        </authorList>
    </citation>
    <scope>NUCLEOTIDE SEQUENCE [LARGE SCALE GENOMIC DNA]</scope>
    <source>
        <strain evidence="10 11">M11/M66-122</strain>
    </source>
</reference>
<feature type="coiled-coil region" evidence="8">
    <location>
        <begin position="667"/>
        <end position="694"/>
    </location>
</feature>
<evidence type="ECO:0000256" key="2">
    <source>
        <dbReference type="ARBA" id="ARBA00008029"/>
    </source>
</evidence>
<feature type="region of interest" description="Disordered" evidence="9">
    <location>
        <begin position="521"/>
        <end position="561"/>
    </location>
</feature>
<keyword evidence="6" id="KW-0539">Nucleus</keyword>
<comment type="caution">
    <text evidence="10">The sequence shown here is derived from an EMBL/GenBank/DDBJ whole genome shotgun (WGS) entry which is preliminary data.</text>
</comment>
<evidence type="ECO:0000256" key="1">
    <source>
        <dbReference type="ARBA" id="ARBA00004123"/>
    </source>
</evidence>
<evidence type="ECO:0000313" key="10">
    <source>
        <dbReference type="EMBL" id="KAK7752071.1"/>
    </source>
</evidence>
<dbReference type="Gene3D" id="3.30.457.60">
    <property type="match status" value="1"/>
</dbReference>
<keyword evidence="7" id="KW-0131">Cell cycle</keyword>
<name>A0AAN9URR8_9PEZI</name>